<dbReference type="EC" id="1.4.3.5" evidence="6"/>
<accession>A0A3P7LSQ3</accession>
<dbReference type="Proteomes" id="UP000281553">
    <property type="component" value="Unassembled WGS sequence"/>
</dbReference>
<dbReference type="GO" id="GO:0010181">
    <property type="term" value="F:FMN binding"/>
    <property type="evidence" value="ECO:0007669"/>
    <property type="project" value="InterPro"/>
</dbReference>
<sequence>MRIPYRKETDRFTDFSLKYKNPFLQFKHWFEEALACPGLYEANAMALSTVSREGRPSSRYVLLKGLDERGFHFFTNTSSQKGKEMVVGVTLLMLALRKQIRMSACSFTGNRSNVRSLVDNKGFTTSNRCVFPLAFFDLLAFTPVNYSGRFNKKYLKDVRINGEATLLPDEEAVTYFSSRPKSSQVAAFVSDQSTPVPSDAHLLTEFHKAEKEFESTASVPKPKTWYALPLIKACIYSPHSQ</sequence>
<proteinExistence type="inferred from homology"/>
<dbReference type="InterPro" id="IPR012349">
    <property type="entry name" value="Split_barrel_FMN-bd"/>
</dbReference>
<reference evidence="11 12" key="1">
    <citation type="submission" date="2018-11" db="EMBL/GenBank/DDBJ databases">
        <authorList>
            <consortium name="Pathogen Informatics"/>
        </authorList>
    </citation>
    <scope>NUCLEOTIDE SEQUENCE [LARGE SCALE GENOMIC DNA]</scope>
</reference>
<dbReference type="InterPro" id="IPR000659">
    <property type="entry name" value="Pyridox_Oxase"/>
</dbReference>
<keyword evidence="12" id="KW-1185">Reference proteome</keyword>
<gene>
    <name evidence="11" type="ORF">DILT_LOCUS8889</name>
</gene>
<dbReference type="SUPFAM" id="SSF50475">
    <property type="entry name" value="FMN-binding split barrel"/>
    <property type="match status" value="1"/>
</dbReference>
<evidence type="ECO:0000259" key="10">
    <source>
        <dbReference type="Pfam" id="PF01243"/>
    </source>
</evidence>
<dbReference type="GO" id="GO:0008615">
    <property type="term" value="P:pyridoxine biosynthetic process"/>
    <property type="evidence" value="ECO:0007669"/>
    <property type="project" value="InterPro"/>
</dbReference>
<name>A0A3P7LSQ3_DIBLA</name>
<feature type="domain" description="Pyridoxamine 5'-phosphate oxidase N-terminal" evidence="10">
    <location>
        <begin position="41"/>
        <end position="85"/>
    </location>
</feature>
<comment type="function">
    <text evidence="2">Catalyzes the oxidation of either pyridoxine 5'-phosphate (PNP) or pyridoxamine 5'-phosphate (PMP) into pyridoxal 5'-phosphate (PLP).</text>
</comment>
<comment type="similarity">
    <text evidence="5">Belongs to the pyridoxamine 5'-phosphate oxidase family.</text>
</comment>
<dbReference type="Gene3D" id="2.30.110.10">
    <property type="entry name" value="Electron Transport, Fmn-binding Protein, Chain A"/>
    <property type="match status" value="2"/>
</dbReference>
<evidence type="ECO:0000256" key="5">
    <source>
        <dbReference type="ARBA" id="ARBA00007301"/>
    </source>
</evidence>
<dbReference type="InterPro" id="IPR011576">
    <property type="entry name" value="Pyridox_Oxase_N"/>
</dbReference>
<dbReference type="AlphaFoldDB" id="A0A3P7LSQ3"/>
<dbReference type="Pfam" id="PF01243">
    <property type="entry name" value="PNPOx_N"/>
    <property type="match status" value="1"/>
</dbReference>
<evidence type="ECO:0000313" key="11">
    <source>
        <dbReference type="EMBL" id="VDN13058.1"/>
    </source>
</evidence>
<dbReference type="PANTHER" id="PTHR10851:SF0">
    <property type="entry name" value="PYRIDOXINE-5'-PHOSPHATE OXIDASE"/>
    <property type="match status" value="1"/>
</dbReference>
<organism evidence="11 12">
    <name type="scientific">Dibothriocephalus latus</name>
    <name type="common">Fish tapeworm</name>
    <name type="synonym">Diphyllobothrium latum</name>
    <dbReference type="NCBI Taxonomy" id="60516"/>
    <lineage>
        <taxon>Eukaryota</taxon>
        <taxon>Metazoa</taxon>
        <taxon>Spiralia</taxon>
        <taxon>Lophotrochozoa</taxon>
        <taxon>Platyhelminthes</taxon>
        <taxon>Cestoda</taxon>
        <taxon>Eucestoda</taxon>
        <taxon>Diphyllobothriidea</taxon>
        <taxon>Diphyllobothriidae</taxon>
        <taxon>Dibothriocephalus</taxon>
    </lineage>
</organism>
<evidence type="ECO:0000313" key="12">
    <source>
        <dbReference type="Proteomes" id="UP000281553"/>
    </source>
</evidence>
<evidence type="ECO:0000256" key="1">
    <source>
        <dbReference type="ARBA" id="ARBA00001917"/>
    </source>
</evidence>
<evidence type="ECO:0000256" key="2">
    <source>
        <dbReference type="ARBA" id="ARBA00003691"/>
    </source>
</evidence>
<evidence type="ECO:0000256" key="9">
    <source>
        <dbReference type="ARBA" id="ARBA00023002"/>
    </source>
</evidence>
<dbReference type="OrthoDB" id="303614at2759"/>
<comment type="pathway">
    <text evidence="3">Cofactor metabolism; pyridoxal 5'-phosphate salvage; pyridoxal 5'-phosphate from pyridoxamine 5'-phosphate: step 1/1.</text>
</comment>
<dbReference type="EMBL" id="UYRU01055477">
    <property type="protein sequence ID" value="VDN13058.1"/>
    <property type="molecule type" value="Genomic_DNA"/>
</dbReference>
<keyword evidence="9" id="KW-0560">Oxidoreductase</keyword>
<dbReference type="PANTHER" id="PTHR10851">
    <property type="entry name" value="PYRIDOXINE-5-PHOSPHATE OXIDASE"/>
    <property type="match status" value="1"/>
</dbReference>
<comment type="cofactor">
    <cofactor evidence="1">
        <name>FMN</name>
        <dbReference type="ChEBI" id="CHEBI:58210"/>
    </cofactor>
</comment>
<evidence type="ECO:0000256" key="4">
    <source>
        <dbReference type="ARBA" id="ARBA00005037"/>
    </source>
</evidence>
<evidence type="ECO:0000256" key="6">
    <source>
        <dbReference type="ARBA" id="ARBA00012801"/>
    </source>
</evidence>
<keyword evidence="7" id="KW-0285">Flavoprotein</keyword>
<dbReference type="PIRSF" id="PIRSF000190">
    <property type="entry name" value="Pyd_amn-ph_oxd"/>
    <property type="match status" value="1"/>
</dbReference>
<evidence type="ECO:0000256" key="7">
    <source>
        <dbReference type="ARBA" id="ARBA00022630"/>
    </source>
</evidence>
<comment type="pathway">
    <text evidence="4">Cofactor metabolism; pyridoxal 5'-phosphate salvage; pyridoxal 5'-phosphate from pyridoxine 5'-phosphate: step 1/1.</text>
</comment>
<dbReference type="GO" id="GO:0004733">
    <property type="term" value="F:pyridoxamine phosphate oxidase activity"/>
    <property type="evidence" value="ECO:0007669"/>
    <property type="project" value="UniProtKB-EC"/>
</dbReference>
<evidence type="ECO:0000256" key="8">
    <source>
        <dbReference type="ARBA" id="ARBA00022643"/>
    </source>
</evidence>
<protein>
    <recommendedName>
        <fullName evidence="6">pyridoxal 5'-phosphate synthase</fullName>
        <ecNumber evidence="6">1.4.3.5</ecNumber>
    </recommendedName>
</protein>
<dbReference type="UniPathway" id="UPA01068">
    <property type="reaction ID" value="UER00304"/>
</dbReference>
<evidence type="ECO:0000256" key="3">
    <source>
        <dbReference type="ARBA" id="ARBA00004738"/>
    </source>
</evidence>
<keyword evidence="8" id="KW-0288">FMN</keyword>